<protein>
    <recommendedName>
        <fullName evidence="4">Transmembrane protein</fullName>
    </recommendedName>
</protein>
<dbReference type="AlphaFoldDB" id="A0A839HRL6"/>
<keyword evidence="1" id="KW-1133">Transmembrane helix</keyword>
<gene>
    <name evidence="2" type="ORF">H4F90_09670</name>
</gene>
<dbReference type="RefSeq" id="WP_182663976.1">
    <property type="nucleotide sequence ID" value="NZ_JACIVI010000003.1"/>
</dbReference>
<dbReference type="Proteomes" id="UP000586093">
    <property type="component" value="Unassembled WGS sequence"/>
</dbReference>
<accession>A0A839HRL6</accession>
<evidence type="ECO:0000313" key="2">
    <source>
        <dbReference type="EMBL" id="MBB1162248.1"/>
    </source>
</evidence>
<keyword evidence="1" id="KW-0812">Transmembrane</keyword>
<keyword evidence="1" id="KW-0472">Membrane</keyword>
<organism evidence="2 3">
    <name type="scientific">Aquariibacter albus</name>
    <dbReference type="NCBI Taxonomy" id="2759899"/>
    <lineage>
        <taxon>Bacteria</taxon>
        <taxon>Pseudomonadati</taxon>
        <taxon>Pseudomonadota</taxon>
        <taxon>Betaproteobacteria</taxon>
        <taxon>Burkholderiales</taxon>
        <taxon>Sphaerotilaceae</taxon>
        <taxon>Aquariibacter</taxon>
    </lineage>
</organism>
<sequence length="125" mass="14203">MIVLPEDQERALRTVGVVSYLLHAVVAVGAVIPSLQPGIVLLLIAIVLDLVKREEAAGTWQASHFRWRIRSVLWAGGLYLLTFPLWFLFVLPGWLAWTGISVWFLVRIVRGWIHLNDRRPIDEPA</sequence>
<evidence type="ECO:0008006" key="4">
    <source>
        <dbReference type="Google" id="ProtNLM"/>
    </source>
</evidence>
<dbReference type="EMBL" id="JACIVI010000003">
    <property type="protein sequence ID" value="MBB1162248.1"/>
    <property type="molecule type" value="Genomic_DNA"/>
</dbReference>
<name>A0A839HRL6_9BURK</name>
<evidence type="ECO:0000256" key="1">
    <source>
        <dbReference type="SAM" id="Phobius"/>
    </source>
</evidence>
<feature type="transmembrane region" description="Helical" evidence="1">
    <location>
        <begin position="72"/>
        <end position="89"/>
    </location>
</feature>
<reference evidence="2 3" key="1">
    <citation type="submission" date="2020-08" db="EMBL/GenBank/DDBJ databases">
        <title>Aquariorum lacteus gen. nov., sp. nov., a new member of the family Comamonadaceae, isolated from freshwater aquarium.</title>
        <authorList>
            <person name="Chun S.-J."/>
        </authorList>
    </citation>
    <scope>NUCLEOTIDE SEQUENCE [LARGE SCALE GENOMIC DNA]</scope>
    <source>
        <strain evidence="2 3">SJAQ100</strain>
    </source>
</reference>
<comment type="caution">
    <text evidence="2">The sequence shown here is derived from an EMBL/GenBank/DDBJ whole genome shotgun (WGS) entry which is preliminary data.</text>
</comment>
<proteinExistence type="predicted"/>
<evidence type="ECO:0000313" key="3">
    <source>
        <dbReference type="Proteomes" id="UP000586093"/>
    </source>
</evidence>
<feature type="transmembrane region" description="Helical" evidence="1">
    <location>
        <begin position="20"/>
        <end position="51"/>
    </location>
</feature>
<keyword evidence="3" id="KW-1185">Reference proteome</keyword>